<dbReference type="PRINTS" id="PR00420">
    <property type="entry name" value="RNGMNOXGNASE"/>
</dbReference>
<evidence type="ECO:0000313" key="10">
    <source>
        <dbReference type="Proteomes" id="UP000290958"/>
    </source>
</evidence>
<sequence>MDARSFDVIIMGGGLVGLTLGIGLSAHGVSCAVIDPAQPEATLAPNFDGRVSSISSASWKLFQAIGIAERLEGKGCAIERIWVSDGLQPGTLDFAPPEDDDTPMGIMFENRETRRALRECAEAAEHLTLYQPDSAVEVHRSLEGVSVTLASGAKLSGSLLVGAEGRASPTREAAGITVAKWAYDHVAIVTAFHHEVDHAGTAYEIFYPGGPFALLPMQPAVPGKYRSAVVWTVPSAQAPAMLKLGERGFLAEAQKRIGGFLGEISLAGPRSSYPLGYHRAARITDTRLALAGDAAHGIHPIAGQGVNLGFRDVAALIEVIVDGMRLGLEPGDAQLLTRYQRWRSLDTLSVTMAMGGLVRLFDVPGRLPSLVRRAGLAAVQKAGPLKSRFMNEARGTSGALPRLLAGEMV</sequence>
<dbReference type="InterPro" id="IPR010971">
    <property type="entry name" value="UbiH/COQ6"/>
</dbReference>
<dbReference type="PANTHER" id="PTHR43876:SF7">
    <property type="entry name" value="UBIQUINONE BIOSYNTHESIS MONOOXYGENASE COQ6, MITOCHONDRIAL"/>
    <property type="match status" value="1"/>
</dbReference>
<dbReference type="GO" id="GO:0071949">
    <property type="term" value="F:FAD binding"/>
    <property type="evidence" value="ECO:0007669"/>
    <property type="project" value="InterPro"/>
</dbReference>
<dbReference type="UniPathway" id="UPA00232"/>
<dbReference type="SUPFAM" id="SSF51905">
    <property type="entry name" value="FAD/NAD(P)-binding domain"/>
    <property type="match status" value="1"/>
</dbReference>
<protein>
    <submittedName>
        <fullName evidence="9">Ubiquinone biosynthesis protein UbiH</fullName>
    </submittedName>
</protein>
<evidence type="ECO:0000256" key="6">
    <source>
        <dbReference type="ARBA" id="ARBA00023002"/>
    </source>
</evidence>
<reference evidence="10" key="1">
    <citation type="submission" date="2019-01" db="EMBL/GenBank/DDBJ databases">
        <title>Cytophagaceae bacterium strain CAR-16.</title>
        <authorList>
            <person name="Chen W.-M."/>
        </authorList>
    </citation>
    <scope>NUCLEOTIDE SEQUENCE [LARGE SCALE GENOMIC DNA]</scope>
    <source>
        <strain evidence="10">CHR27</strain>
    </source>
</reference>
<dbReference type="PANTHER" id="PTHR43876">
    <property type="entry name" value="UBIQUINONE BIOSYNTHESIS MONOOXYGENASE COQ6, MITOCHONDRIAL"/>
    <property type="match status" value="1"/>
</dbReference>
<dbReference type="EMBL" id="SBKP01000003">
    <property type="protein sequence ID" value="RXR30006.1"/>
    <property type="molecule type" value="Genomic_DNA"/>
</dbReference>
<dbReference type="NCBIfam" id="TIGR01988">
    <property type="entry name" value="Ubi-OHases"/>
    <property type="match status" value="1"/>
</dbReference>
<dbReference type="GO" id="GO:0016705">
    <property type="term" value="F:oxidoreductase activity, acting on paired donors, with incorporation or reduction of molecular oxygen"/>
    <property type="evidence" value="ECO:0007669"/>
    <property type="project" value="InterPro"/>
</dbReference>
<dbReference type="GO" id="GO:0004497">
    <property type="term" value="F:monooxygenase activity"/>
    <property type="evidence" value="ECO:0007669"/>
    <property type="project" value="UniProtKB-KW"/>
</dbReference>
<dbReference type="InterPro" id="IPR036188">
    <property type="entry name" value="FAD/NAD-bd_sf"/>
</dbReference>
<name>A0A4V1N3V7_9SPHN</name>
<keyword evidence="7" id="KW-0503">Monooxygenase</keyword>
<keyword evidence="10" id="KW-1185">Reference proteome</keyword>
<dbReference type="PROSITE" id="PS01304">
    <property type="entry name" value="UBIH"/>
    <property type="match status" value="1"/>
</dbReference>
<organism evidence="9 10">
    <name type="scientific">Sphingobium fluviale</name>
    <dbReference type="NCBI Taxonomy" id="2506423"/>
    <lineage>
        <taxon>Bacteria</taxon>
        <taxon>Pseudomonadati</taxon>
        <taxon>Pseudomonadota</taxon>
        <taxon>Alphaproteobacteria</taxon>
        <taxon>Sphingomonadales</taxon>
        <taxon>Sphingomonadaceae</taxon>
        <taxon>Sphingobium</taxon>
    </lineage>
</organism>
<keyword evidence="5" id="KW-0274">FAD</keyword>
<comment type="similarity">
    <text evidence="3">Belongs to the UbiH/COQ6 family.</text>
</comment>
<keyword evidence="6" id="KW-0560">Oxidoreductase</keyword>
<evidence type="ECO:0000256" key="3">
    <source>
        <dbReference type="ARBA" id="ARBA00005349"/>
    </source>
</evidence>
<evidence type="ECO:0000256" key="7">
    <source>
        <dbReference type="ARBA" id="ARBA00023033"/>
    </source>
</evidence>
<dbReference type="InterPro" id="IPR051205">
    <property type="entry name" value="UbiH/COQ6_monooxygenase"/>
</dbReference>
<accession>A0A4V1N3V7</accession>
<gene>
    <name evidence="9" type="ORF">EQG66_05625</name>
</gene>
<evidence type="ECO:0000313" key="9">
    <source>
        <dbReference type="EMBL" id="RXR30006.1"/>
    </source>
</evidence>
<keyword evidence="9" id="KW-0830">Ubiquinone</keyword>
<dbReference type="OrthoDB" id="9796623at2"/>
<keyword evidence="4" id="KW-0285">Flavoprotein</keyword>
<evidence type="ECO:0000256" key="4">
    <source>
        <dbReference type="ARBA" id="ARBA00022630"/>
    </source>
</evidence>
<feature type="domain" description="FAD-binding" evidence="8">
    <location>
        <begin position="6"/>
        <end position="343"/>
    </location>
</feature>
<dbReference type="GO" id="GO:0006744">
    <property type="term" value="P:ubiquinone biosynthetic process"/>
    <property type="evidence" value="ECO:0007669"/>
    <property type="project" value="UniProtKB-UniPathway"/>
</dbReference>
<dbReference type="RefSeq" id="WP_129403582.1">
    <property type="nucleotide sequence ID" value="NZ_SBKP01000003.1"/>
</dbReference>
<comment type="pathway">
    <text evidence="2">Cofactor biosynthesis; ubiquinone biosynthesis.</text>
</comment>
<proteinExistence type="inferred from homology"/>
<evidence type="ECO:0000259" key="8">
    <source>
        <dbReference type="Pfam" id="PF01494"/>
    </source>
</evidence>
<evidence type="ECO:0000256" key="1">
    <source>
        <dbReference type="ARBA" id="ARBA00001974"/>
    </source>
</evidence>
<dbReference type="InterPro" id="IPR018168">
    <property type="entry name" value="Ubi_Hdrlase_CS"/>
</dbReference>
<comment type="caution">
    <text evidence="9">The sequence shown here is derived from an EMBL/GenBank/DDBJ whole genome shotgun (WGS) entry which is preliminary data.</text>
</comment>
<dbReference type="InterPro" id="IPR002938">
    <property type="entry name" value="FAD-bd"/>
</dbReference>
<dbReference type="AlphaFoldDB" id="A0A4V1N3V7"/>
<comment type="cofactor">
    <cofactor evidence="1">
        <name>FAD</name>
        <dbReference type="ChEBI" id="CHEBI:57692"/>
    </cofactor>
</comment>
<dbReference type="Pfam" id="PF01494">
    <property type="entry name" value="FAD_binding_3"/>
    <property type="match status" value="1"/>
</dbReference>
<dbReference type="Proteomes" id="UP000290958">
    <property type="component" value="Unassembled WGS sequence"/>
</dbReference>
<evidence type="ECO:0000256" key="2">
    <source>
        <dbReference type="ARBA" id="ARBA00004749"/>
    </source>
</evidence>
<dbReference type="Gene3D" id="3.50.50.60">
    <property type="entry name" value="FAD/NAD(P)-binding domain"/>
    <property type="match status" value="2"/>
</dbReference>
<evidence type="ECO:0000256" key="5">
    <source>
        <dbReference type="ARBA" id="ARBA00022827"/>
    </source>
</evidence>